<accession>B0DPN5</accession>
<protein>
    <submittedName>
        <fullName evidence="2">Predicted protein</fullName>
    </submittedName>
</protein>
<gene>
    <name evidence="2" type="ORF">LACBIDRAFT_331504</name>
</gene>
<dbReference type="OrthoDB" id="3064537at2759"/>
<feature type="compositionally biased region" description="Basic and acidic residues" evidence="1">
    <location>
        <begin position="583"/>
        <end position="600"/>
    </location>
</feature>
<dbReference type="HOGENOM" id="CLU_454967_0_0_1"/>
<feature type="compositionally biased region" description="Low complexity" evidence="1">
    <location>
        <begin position="517"/>
        <end position="552"/>
    </location>
</feature>
<evidence type="ECO:0000256" key="1">
    <source>
        <dbReference type="SAM" id="MobiDB-lite"/>
    </source>
</evidence>
<dbReference type="InParanoid" id="B0DPN5"/>
<dbReference type="GeneID" id="6081558"/>
<feature type="region of interest" description="Disordered" evidence="1">
    <location>
        <begin position="510"/>
        <end position="600"/>
    </location>
</feature>
<evidence type="ECO:0000313" key="3">
    <source>
        <dbReference type="Proteomes" id="UP000001194"/>
    </source>
</evidence>
<sequence>MSSGFYVTRNNVIKNRAAIFHARTYWGLLYETDFNTPQLVRVPLYLGKTSAKSLDDLDTDIWIRSGSFFTQCIDLDENRLHVGPSKGGRPYRLRPPLTIYYSKRPPPPTYARHFNRAIKRISGNTIDKWHGNVLVVCHGKRSAVAGVQMKDVSYINKRIVRDSQVSGIAASHLTLRFLSRNYYNGIQWPCPQYCASPNWNSRVGWANSKSGQILVDAKSGDEMFCIVVGTVSETRFKMGPVGNYNPEFNKLKDAKYTFGLDEPTNPDFRPDWATAVKDLENAENLIQGTKDHRHFIEKIGNLRSLRLSARVLQEKDPGVSDEIKLSHWPAPPEYHDALADLEDTHTVAPLMAYNEKESQILPEELPSVLKGTLVEVTFTLRHYRIKNATQDSDTYTGTIEQIIILERAPPKKISPYRKGSGPIRIRPSNVPSREEQAAAVRAFSWSRPTIRDPLPVMQTAGSSVNLTADDASQSFHNVQGPELEASNIPVAVADGHIPSSGITISPTPALDQTAPLSPTTFPTVPPSAAVAASSMTSSAPPLENHDTSSPTTNPIPPSGTSETQNIRARQTLIIPSLKALGKRKADEAIDDERPTKKSSK</sequence>
<dbReference type="RefSeq" id="XP_001885863.1">
    <property type="nucleotide sequence ID" value="XM_001885828.1"/>
</dbReference>
<name>B0DPN5_LACBS</name>
<dbReference type="KEGG" id="lbc:LACBIDRAFT_331504"/>
<dbReference type="AlphaFoldDB" id="B0DPN5"/>
<keyword evidence="3" id="KW-1185">Reference proteome</keyword>
<proteinExistence type="predicted"/>
<dbReference type="Proteomes" id="UP000001194">
    <property type="component" value="Unassembled WGS sequence"/>
</dbReference>
<dbReference type="EMBL" id="DS547124">
    <property type="protein sequence ID" value="EDR03407.1"/>
    <property type="molecule type" value="Genomic_DNA"/>
</dbReference>
<evidence type="ECO:0000313" key="2">
    <source>
        <dbReference type="EMBL" id="EDR03407.1"/>
    </source>
</evidence>
<reference evidence="2 3" key="1">
    <citation type="journal article" date="2008" name="Nature">
        <title>The genome of Laccaria bicolor provides insights into mycorrhizal symbiosis.</title>
        <authorList>
            <person name="Martin F."/>
            <person name="Aerts A."/>
            <person name="Ahren D."/>
            <person name="Brun A."/>
            <person name="Danchin E.G.J."/>
            <person name="Duchaussoy F."/>
            <person name="Gibon J."/>
            <person name="Kohler A."/>
            <person name="Lindquist E."/>
            <person name="Pereda V."/>
            <person name="Salamov A."/>
            <person name="Shapiro H.J."/>
            <person name="Wuyts J."/>
            <person name="Blaudez D."/>
            <person name="Buee M."/>
            <person name="Brokstein P."/>
            <person name="Canbaeck B."/>
            <person name="Cohen D."/>
            <person name="Courty P.E."/>
            <person name="Coutinho P.M."/>
            <person name="Delaruelle C."/>
            <person name="Detter J.C."/>
            <person name="Deveau A."/>
            <person name="DiFazio S."/>
            <person name="Duplessis S."/>
            <person name="Fraissinet-Tachet L."/>
            <person name="Lucic E."/>
            <person name="Frey-Klett P."/>
            <person name="Fourrey C."/>
            <person name="Feussner I."/>
            <person name="Gay G."/>
            <person name="Grimwood J."/>
            <person name="Hoegger P.J."/>
            <person name="Jain P."/>
            <person name="Kilaru S."/>
            <person name="Labbe J."/>
            <person name="Lin Y.C."/>
            <person name="Legue V."/>
            <person name="Le Tacon F."/>
            <person name="Marmeisse R."/>
            <person name="Melayah D."/>
            <person name="Montanini B."/>
            <person name="Muratet M."/>
            <person name="Nehls U."/>
            <person name="Niculita-Hirzel H."/>
            <person name="Oudot-Le Secq M.P."/>
            <person name="Peter M."/>
            <person name="Quesneville H."/>
            <person name="Rajashekar B."/>
            <person name="Reich M."/>
            <person name="Rouhier N."/>
            <person name="Schmutz J."/>
            <person name="Yin T."/>
            <person name="Chalot M."/>
            <person name="Henrissat B."/>
            <person name="Kuees U."/>
            <person name="Lucas S."/>
            <person name="Van de Peer Y."/>
            <person name="Podila G.K."/>
            <person name="Polle A."/>
            <person name="Pukkila P.J."/>
            <person name="Richardson P.M."/>
            <person name="Rouze P."/>
            <person name="Sanders I.R."/>
            <person name="Stajich J.E."/>
            <person name="Tunlid A."/>
            <person name="Tuskan G."/>
            <person name="Grigoriev I.V."/>
        </authorList>
    </citation>
    <scope>NUCLEOTIDE SEQUENCE [LARGE SCALE GENOMIC DNA]</scope>
    <source>
        <strain evidence="3">S238N-H82 / ATCC MYA-4686</strain>
    </source>
</reference>
<organism evidence="3">
    <name type="scientific">Laccaria bicolor (strain S238N-H82 / ATCC MYA-4686)</name>
    <name type="common">Bicoloured deceiver</name>
    <name type="synonym">Laccaria laccata var. bicolor</name>
    <dbReference type="NCBI Taxonomy" id="486041"/>
    <lineage>
        <taxon>Eukaryota</taxon>
        <taxon>Fungi</taxon>
        <taxon>Dikarya</taxon>
        <taxon>Basidiomycota</taxon>
        <taxon>Agaricomycotina</taxon>
        <taxon>Agaricomycetes</taxon>
        <taxon>Agaricomycetidae</taxon>
        <taxon>Agaricales</taxon>
        <taxon>Agaricineae</taxon>
        <taxon>Hydnangiaceae</taxon>
        <taxon>Laccaria</taxon>
    </lineage>
</organism>